<organism evidence="2 3">
    <name type="scientific">Paspalum notatum var. saurae</name>
    <dbReference type="NCBI Taxonomy" id="547442"/>
    <lineage>
        <taxon>Eukaryota</taxon>
        <taxon>Viridiplantae</taxon>
        <taxon>Streptophyta</taxon>
        <taxon>Embryophyta</taxon>
        <taxon>Tracheophyta</taxon>
        <taxon>Spermatophyta</taxon>
        <taxon>Magnoliopsida</taxon>
        <taxon>Liliopsida</taxon>
        <taxon>Poales</taxon>
        <taxon>Poaceae</taxon>
        <taxon>PACMAD clade</taxon>
        <taxon>Panicoideae</taxon>
        <taxon>Andropogonodae</taxon>
        <taxon>Paspaleae</taxon>
        <taxon>Paspalinae</taxon>
        <taxon>Paspalum</taxon>
    </lineage>
</organism>
<sequence length="349" mass="37221">MGAPSPCSSSPQPSPCILAQEQQGPFLGEQQQASSSPPALARPPSKAPSPFSCLSALHTQQQLRSILPEHLSASPLLQLFPTAATSASPSNSMDAAPPASKQQADAHLLLLRSSPMAPLPSGVALPLHSRRHLLDLPPLVQLDAPATMAPSAPLISLDCSSSSSPWFALHCSCLAACQVFEDMPQQGSDGLPFHLDLCKLLPVLPASEEPQHQIKPGVALFQWRSSTMNLSALRTGCAFARHQVMAAKTTSSTPLLTMSECGASPRGVSLTRRQHVPASSLVLPQALGEHAFENLILSPVMPTFEPRNPYSVDVWQWSPMSLSLCTCLSGLRAVFSCRARFLCVVTIRH</sequence>
<protein>
    <submittedName>
        <fullName evidence="2">Uncharacterized protein</fullName>
    </submittedName>
</protein>
<evidence type="ECO:0000256" key="1">
    <source>
        <dbReference type="SAM" id="MobiDB-lite"/>
    </source>
</evidence>
<name>A0AAQ3XH65_PASNO</name>
<dbReference type="Proteomes" id="UP001341281">
    <property type="component" value="Chromosome 10"/>
</dbReference>
<evidence type="ECO:0000313" key="2">
    <source>
        <dbReference type="EMBL" id="WVZ97766.1"/>
    </source>
</evidence>
<feature type="compositionally biased region" description="Low complexity" evidence="1">
    <location>
        <begin position="1"/>
        <end position="11"/>
    </location>
</feature>
<feature type="region of interest" description="Disordered" evidence="1">
    <location>
        <begin position="1"/>
        <end position="51"/>
    </location>
</feature>
<evidence type="ECO:0000313" key="3">
    <source>
        <dbReference type="Proteomes" id="UP001341281"/>
    </source>
</evidence>
<reference evidence="2 3" key="1">
    <citation type="submission" date="2024-02" db="EMBL/GenBank/DDBJ databases">
        <title>High-quality chromosome-scale genome assembly of Pensacola bahiagrass (Paspalum notatum Flugge var. saurae).</title>
        <authorList>
            <person name="Vega J.M."/>
            <person name="Podio M."/>
            <person name="Orjuela J."/>
            <person name="Siena L.A."/>
            <person name="Pessino S.C."/>
            <person name="Combes M.C."/>
            <person name="Mariac C."/>
            <person name="Albertini E."/>
            <person name="Pupilli F."/>
            <person name="Ortiz J.P.A."/>
            <person name="Leblanc O."/>
        </authorList>
    </citation>
    <scope>NUCLEOTIDE SEQUENCE [LARGE SCALE GENOMIC DNA]</scope>
    <source>
        <strain evidence="2">R1</strain>
        <tissue evidence="2">Leaf</tissue>
    </source>
</reference>
<dbReference type="AlphaFoldDB" id="A0AAQ3XH65"/>
<dbReference type="EMBL" id="CP144754">
    <property type="protein sequence ID" value="WVZ97766.1"/>
    <property type="molecule type" value="Genomic_DNA"/>
</dbReference>
<proteinExistence type="predicted"/>
<keyword evidence="3" id="KW-1185">Reference proteome</keyword>
<gene>
    <name evidence="2" type="ORF">U9M48_043279</name>
</gene>
<accession>A0AAQ3XH65</accession>
<feature type="compositionally biased region" description="Low complexity" evidence="1">
    <location>
        <begin position="33"/>
        <end position="50"/>
    </location>
</feature>